<organism evidence="4 5">
    <name type="scientific">Croceifilum oryzae</name>
    <dbReference type="NCBI Taxonomy" id="1553429"/>
    <lineage>
        <taxon>Bacteria</taxon>
        <taxon>Bacillati</taxon>
        <taxon>Bacillota</taxon>
        <taxon>Bacilli</taxon>
        <taxon>Bacillales</taxon>
        <taxon>Thermoactinomycetaceae</taxon>
        <taxon>Croceifilum</taxon>
    </lineage>
</organism>
<feature type="region of interest" description="Disordered" evidence="2">
    <location>
        <begin position="187"/>
        <end position="211"/>
    </location>
</feature>
<name>A0AAJ1TK05_9BACL</name>
<comment type="caution">
    <text evidence="4">The sequence shown here is derived from an EMBL/GenBank/DDBJ whole genome shotgun (WGS) entry which is preliminary data.</text>
</comment>
<dbReference type="Proteomes" id="UP001238450">
    <property type="component" value="Unassembled WGS sequence"/>
</dbReference>
<keyword evidence="1 4" id="KW-0378">Hydrolase</keyword>
<feature type="compositionally biased region" description="Low complexity" evidence="2">
    <location>
        <begin position="187"/>
        <end position="203"/>
    </location>
</feature>
<feature type="domain" description="MurNAc-LAA" evidence="3">
    <location>
        <begin position="69"/>
        <end position="179"/>
    </location>
</feature>
<dbReference type="InterPro" id="IPR002477">
    <property type="entry name" value="Peptidoglycan-bd-like"/>
</dbReference>
<dbReference type="PANTHER" id="PTHR30404">
    <property type="entry name" value="N-ACETYLMURAMOYL-L-ALANINE AMIDASE"/>
    <property type="match status" value="1"/>
</dbReference>
<evidence type="ECO:0000313" key="4">
    <source>
        <dbReference type="EMBL" id="MDQ0417932.1"/>
    </source>
</evidence>
<evidence type="ECO:0000259" key="3">
    <source>
        <dbReference type="SMART" id="SM00646"/>
    </source>
</evidence>
<gene>
    <name evidence="4" type="ORF">J2Z48_002116</name>
</gene>
<dbReference type="InterPro" id="IPR036365">
    <property type="entry name" value="PGBD-like_sf"/>
</dbReference>
<proteinExistence type="predicted"/>
<dbReference type="Pfam" id="PF01471">
    <property type="entry name" value="PG_binding_1"/>
    <property type="match status" value="1"/>
</dbReference>
<dbReference type="SMART" id="SM00646">
    <property type="entry name" value="Ami_3"/>
    <property type="match status" value="1"/>
</dbReference>
<dbReference type="RefSeq" id="WP_307253261.1">
    <property type="nucleotide sequence ID" value="NZ_JAUSUV010000008.1"/>
</dbReference>
<keyword evidence="5" id="KW-1185">Reference proteome</keyword>
<sequence>MSYLIALDDGHGRGTSGKRTPHISGVGVIEENRFNSAVVGFLDQELRKCGFRTLLVAPTDYDTPLARRTALANAKRADVYVAVHYNAGGGSGIETFYHTASSKGRRLATCIHKQVVKGTPQKDRGLKSGNHLWVIRKTNMPATLVEFGFMDDPGLVEAKRMISSDFQRECAMETARGICEFFGVAYSSGSSSTSTSSPSYPGSHIRKGSRGESVRMIQRRLGGLVVDGIFGEKTLSAVRLFQKRNDLVVDGIVGVNTWKALFS</sequence>
<dbReference type="InterPro" id="IPR036366">
    <property type="entry name" value="PGBDSf"/>
</dbReference>
<dbReference type="Gene3D" id="3.40.630.40">
    <property type="entry name" value="Zn-dependent exopeptidases"/>
    <property type="match status" value="1"/>
</dbReference>
<dbReference type="Pfam" id="PF01520">
    <property type="entry name" value="Amidase_3"/>
    <property type="match status" value="1"/>
</dbReference>
<dbReference type="InterPro" id="IPR050695">
    <property type="entry name" value="N-acetylmuramoyl_amidase_3"/>
</dbReference>
<protein>
    <submittedName>
        <fullName evidence="4">N-acetylmuramoyl-L-alanine amidase</fullName>
        <ecNumber evidence="4">3.5.1.28</ecNumber>
    </submittedName>
</protein>
<accession>A0AAJ1TK05</accession>
<dbReference type="GO" id="GO:0008745">
    <property type="term" value="F:N-acetylmuramoyl-L-alanine amidase activity"/>
    <property type="evidence" value="ECO:0007669"/>
    <property type="project" value="UniProtKB-EC"/>
</dbReference>
<dbReference type="GO" id="GO:0009253">
    <property type="term" value="P:peptidoglycan catabolic process"/>
    <property type="evidence" value="ECO:0007669"/>
    <property type="project" value="InterPro"/>
</dbReference>
<dbReference type="GO" id="GO:0030288">
    <property type="term" value="C:outer membrane-bounded periplasmic space"/>
    <property type="evidence" value="ECO:0007669"/>
    <property type="project" value="TreeGrafter"/>
</dbReference>
<dbReference type="AlphaFoldDB" id="A0AAJ1TK05"/>
<dbReference type="CDD" id="cd02696">
    <property type="entry name" value="MurNAc-LAA"/>
    <property type="match status" value="1"/>
</dbReference>
<dbReference type="EC" id="3.5.1.28" evidence="4"/>
<evidence type="ECO:0000256" key="1">
    <source>
        <dbReference type="ARBA" id="ARBA00022801"/>
    </source>
</evidence>
<evidence type="ECO:0000313" key="5">
    <source>
        <dbReference type="Proteomes" id="UP001238450"/>
    </source>
</evidence>
<dbReference type="InterPro" id="IPR002508">
    <property type="entry name" value="MurNAc-LAA_cat"/>
</dbReference>
<reference evidence="4 5" key="1">
    <citation type="submission" date="2023-07" db="EMBL/GenBank/DDBJ databases">
        <title>Genomic Encyclopedia of Type Strains, Phase IV (KMG-IV): sequencing the most valuable type-strain genomes for metagenomic binning, comparative biology and taxonomic classification.</title>
        <authorList>
            <person name="Goeker M."/>
        </authorList>
    </citation>
    <scope>NUCLEOTIDE SEQUENCE [LARGE SCALE GENOMIC DNA]</scope>
    <source>
        <strain evidence="4 5">DSM 46876</strain>
    </source>
</reference>
<dbReference type="EMBL" id="JAUSUV010000008">
    <property type="protein sequence ID" value="MDQ0417932.1"/>
    <property type="molecule type" value="Genomic_DNA"/>
</dbReference>
<dbReference type="Gene3D" id="1.10.101.10">
    <property type="entry name" value="PGBD-like superfamily/PGBD"/>
    <property type="match status" value="1"/>
</dbReference>
<dbReference type="PANTHER" id="PTHR30404:SF0">
    <property type="entry name" value="N-ACETYLMURAMOYL-L-ALANINE AMIDASE AMIC"/>
    <property type="match status" value="1"/>
</dbReference>
<dbReference type="SUPFAM" id="SSF47090">
    <property type="entry name" value="PGBD-like"/>
    <property type="match status" value="1"/>
</dbReference>
<dbReference type="SUPFAM" id="SSF53187">
    <property type="entry name" value="Zn-dependent exopeptidases"/>
    <property type="match status" value="1"/>
</dbReference>
<evidence type="ECO:0000256" key="2">
    <source>
        <dbReference type="SAM" id="MobiDB-lite"/>
    </source>
</evidence>